<feature type="transmembrane region" description="Helical" evidence="1">
    <location>
        <begin position="6"/>
        <end position="26"/>
    </location>
</feature>
<keyword evidence="1" id="KW-0472">Membrane</keyword>
<proteinExistence type="predicted"/>
<protein>
    <recommendedName>
        <fullName evidence="2">F-box/LRR-repeat protein 15/At3g58940/PEG3-like LRR domain-containing protein</fullName>
    </recommendedName>
</protein>
<keyword evidence="1" id="KW-1133">Transmembrane helix</keyword>
<name>A0A2G5DBI4_AQUCA</name>
<dbReference type="AlphaFoldDB" id="A0A2G5DBI4"/>
<dbReference type="SUPFAM" id="SSF52047">
    <property type="entry name" value="RNI-like"/>
    <property type="match status" value="1"/>
</dbReference>
<feature type="domain" description="F-box/LRR-repeat protein 15/At3g58940/PEG3-like LRR" evidence="2">
    <location>
        <begin position="22"/>
        <end position="117"/>
    </location>
</feature>
<gene>
    <name evidence="3" type="ORF">AQUCO_02400152v1</name>
</gene>
<dbReference type="InterPro" id="IPR055411">
    <property type="entry name" value="LRR_FXL15/At3g58940/PEG3-like"/>
</dbReference>
<evidence type="ECO:0000256" key="1">
    <source>
        <dbReference type="SAM" id="Phobius"/>
    </source>
</evidence>
<dbReference type="InParanoid" id="A0A2G5DBI4"/>
<dbReference type="Proteomes" id="UP000230069">
    <property type="component" value="Unassembled WGS sequence"/>
</dbReference>
<reference evidence="3 4" key="1">
    <citation type="submission" date="2017-09" db="EMBL/GenBank/DDBJ databases">
        <title>WGS assembly of Aquilegia coerulea Goldsmith.</title>
        <authorList>
            <person name="Hodges S."/>
            <person name="Kramer E."/>
            <person name="Nordborg M."/>
            <person name="Tomkins J."/>
            <person name="Borevitz J."/>
            <person name="Derieg N."/>
            <person name="Yan J."/>
            <person name="Mihaltcheva S."/>
            <person name="Hayes R.D."/>
            <person name="Rokhsar D."/>
        </authorList>
    </citation>
    <scope>NUCLEOTIDE SEQUENCE [LARGE SCALE GENOMIC DNA]</scope>
    <source>
        <strain evidence="4">cv. Goldsmith</strain>
    </source>
</reference>
<dbReference type="EMBL" id="KZ305041">
    <property type="protein sequence ID" value="PIA40890.1"/>
    <property type="molecule type" value="Genomic_DNA"/>
</dbReference>
<dbReference type="Pfam" id="PF24758">
    <property type="entry name" value="LRR_At5g56370"/>
    <property type="match status" value="1"/>
</dbReference>
<organism evidence="3 4">
    <name type="scientific">Aquilegia coerulea</name>
    <name type="common">Rocky mountain columbine</name>
    <dbReference type="NCBI Taxonomy" id="218851"/>
    <lineage>
        <taxon>Eukaryota</taxon>
        <taxon>Viridiplantae</taxon>
        <taxon>Streptophyta</taxon>
        <taxon>Embryophyta</taxon>
        <taxon>Tracheophyta</taxon>
        <taxon>Spermatophyta</taxon>
        <taxon>Magnoliopsida</taxon>
        <taxon>Ranunculales</taxon>
        <taxon>Ranunculaceae</taxon>
        <taxon>Thalictroideae</taxon>
        <taxon>Aquilegia</taxon>
    </lineage>
</organism>
<keyword evidence="1" id="KW-0812">Transmembrane</keyword>
<accession>A0A2G5DBI4</accession>
<keyword evidence="4" id="KW-1185">Reference proteome</keyword>
<evidence type="ECO:0000313" key="4">
    <source>
        <dbReference type="Proteomes" id="UP000230069"/>
    </source>
</evidence>
<sequence length="167" mass="19143">MFNIYISPLIILILLNFLVCLSLFSLPSLLTSLHLTLSLNPRTWLQVPLPDSSDLPRLKILNLQSVCKMSTEFLSKFILGCPVLESLYLSFYEFEESSDHLIISSLQIKDLLIQRCIPVNNPYDFKITVSSPNLTSFTCGDLHVTEKLQIWTSRRTSNDKYKEAKDK</sequence>
<evidence type="ECO:0000313" key="3">
    <source>
        <dbReference type="EMBL" id="PIA40890.1"/>
    </source>
</evidence>
<evidence type="ECO:0000259" key="2">
    <source>
        <dbReference type="Pfam" id="PF24758"/>
    </source>
</evidence>
<dbReference type="OrthoDB" id="1084365at2759"/>